<dbReference type="EMBL" id="AVOT02046461">
    <property type="protein sequence ID" value="MBW0541774.1"/>
    <property type="molecule type" value="Genomic_DNA"/>
</dbReference>
<keyword evidence="3" id="KW-1185">Reference proteome</keyword>
<feature type="compositionally biased region" description="Polar residues" evidence="1">
    <location>
        <begin position="82"/>
        <end position="104"/>
    </location>
</feature>
<name>A0A9Q3FMY0_9BASI</name>
<feature type="compositionally biased region" description="Polar residues" evidence="1">
    <location>
        <begin position="60"/>
        <end position="69"/>
    </location>
</feature>
<feature type="compositionally biased region" description="Polar residues" evidence="1">
    <location>
        <begin position="111"/>
        <end position="120"/>
    </location>
</feature>
<comment type="caution">
    <text evidence="2">The sequence shown here is derived from an EMBL/GenBank/DDBJ whole genome shotgun (WGS) entry which is preliminary data.</text>
</comment>
<protein>
    <submittedName>
        <fullName evidence="2">Uncharacterized protein</fullName>
    </submittedName>
</protein>
<evidence type="ECO:0000313" key="3">
    <source>
        <dbReference type="Proteomes" id="UP000765509"/>
    </source>
</evidence>
<sequence length="215" mass="24776">MNQQSTAELPPLPEDTVEGKYAEDSKEEDQTVQIQSLMKQMQDLLLTQSKKKGKRREQKSYTPGASPSEPTLPRHFRPEDSPISTTPGPRATSTSETEPKTQNIPRRVFVTTPNNPSPLQQKVPRQERPVVEIKEKDYNLNFDGEEVEKFIRKVERIAQIEGATDEHLEMQMEFWTTEPRISDAIEAIPGYEEGNWMQLKKDLKSKWGRVEPEKK</sequence>
<reference evidence="2" key="1">
    <citation type="submission" date="2021-03" db="EMBL/GenBank/DDBJ databases">
        <title>Draft genome sequence of rust myrtle Austropuccinia psidii MF-1, a brazilian biotype.</title>
        <authorList>
            <person name="Quecine M.C."/>
            <person name="Pachon D.M.R."/>
            <person name="Bonatelli M.L."/>
            <person name="Correr F.H."/>
            <person name="Franceschini L.M."/>
            <person name="Leite T.F."/>
            <person name="Margarido G.R.A."/>
            <person name="Almeida C.A."/>
            <person name="Ferrarezi J.A."/>
            <person name="Labate C.A."/>
        </authorList>
    </citation>
    <scope>NUCLEOTIDE SEQUENCE</scope>
    <source>
        <strain evidence="2">MF-1</strain>
    </source>
</reference>
<dbReference type="Proteomes" id="UP000765509">
    <property type="component" value="Unassembled WGS sequence"/>
</dbReference>
<organism evidence="2 3">
    <name type="scientific">Austropuccinia psidii MF-1</name>
    <dbReference type="NCBI Taxonomy" id="1389203"/>
    <lineage>
        <taxon>Eukaryota</taxon>
        <taxon>Fungi</taxon>
        <taxon>Dikarya</taxon>
        <taxon>Basidiomycota</taxon>
        <taxon>Pucciniomycotina</taxon>
        <taxon>Pucciniomycetes</taxon>
        <taxon>Pucciniales</taxon>
        <taxon>Sphaerophragmiaceae</taxon>
        <taxon>Austropuccinia</taxon>
    </lineage>
</organism>
<evidence type="ECO:0000256" key="1">
    <source>
        <dbReference type="SAM" id="MobiDB-lite"/>
    </source>
</evidence>
<gene>
    <name evidence="2" type="ORF">O181_081489</name>
</gene>
<feature type="region of interest" description="Disordered" evidence="1">
    <location>
        <begin position="1"/>
        <end position="128"/>
    </location>
</feature>
<proteinExistence type="predicted"/>
<accession>A0A9Q3FMY0</accession>
<evidence type="ECO:0000313" key="2">
    <source>
        <dbReference type="EMBL" id="MBW0541774.1"/>
    </source>
</evidence>
<dbReference type="AlphaFoldDB" id="A0A9Q3FMY0"/>